<dbReference type="Proteomes" id="UP000032452">
    <property type="component" value="Unassembled WGS sequence"/>
</dbReference>
<evidence type="ECO:0000313" key="1">
    <source>
        <dbReference type="EMBL" id="KJH70048.1"/>
    </source>
</evidence>
<organism evidence="1 2">
    <name type="scientific">Aliterella atlantica CENA595</name>
    <dbReference type="NCBI Taxonomy" id="1618023"/>
    <lineage>
        <taxon>Bacteria</taxon>
        <taxon>Bacillati</taxon>
        <taxon>Cyanobacteriota</taxon>
        <taxon>Cyanophyceae</taxon>
        <taxon>Chroococcidiopsidales</taxon>
        <taxon>Aliterellaceae</taxon>
        <taxon>Aliterella</taxon>
    </lineage>
</organism>
<gene>
    <name evidence="1" type="ORF">UH38_20030</name>
</gene>
<dbReference type="AlphaFoldDB" id="A0A0D8ZMI7"/>
<reference evidence="1" key="1">
    <citation type="submission" date="2015-02" db="EMBL/GenBank/DDBJ databases">
        <title>Draft genome of a novel marine cyanobacterium (Chroococcales) isolated from South Atlantic Ocean.</title>
        <authorList>
            <person name="Rigonato J."/>
            <person name="Alvarenga D.O."/>
            <person name="Branco L.H."/>
            <person name="Varani A.M."/>
            <person name="Brandini F.P."/>
            <person name="Fiore M.F."/>
        </authorList>
    </citation>
    <scope>NUCLEOTIDE SEQUENCE [LARGE SCALE GENOMIC DNA]</scope>
    <source>
        <strain evidence="1">CENA595</strain>
    </source>
</reference>
<sequence length="72" mass="8056">MALRAVLTRYIYEKSFIISYLIVDAIADTLPVIDFGDKAAAISQEMQGLSDFSIESLVQILTLQQIKDFDAQ</sequence>
<dbReference type="EMBL" id="JYON01000028">
    <property type="protein sequence ID" value="KJH70048.1"/>
    <property type="molecule type" value="Genomic_DNA"/>
</dbReference>
<keyword evidence="2" id="KW-1185">Reference proteome</keyword>
<dbReference type="RefSeq" id="WP_045056474.1">
    <property type="nucleotide sequence ID" value="NZ_CAWMDP010000024.1"/>
</dbReference>
<protein>
    <submittedName>
        <fullName evidence="1">Uncharacterized protein</fullName>
    </submittedName>
</protein>
<comment type="caution">
    <text evidence="1">The sequence shown here is derived from an EMBL/GenBank/DDBJ whole genome shotgun (WGS) entry which is preliminary data.</text>
</comment>
<name>A0A0D8ZMI7_9CYAN</name>
<evidence type="ECO:0000313" key="2">
    <source>
        <dbReference type="Proteomes" id="UP000032452"/>
    </source>
</evidence>
<accession>A0A0D8ZMI7</accession>
<proteinExistence type="predicted"/>